<gene>
    <name evidence="2" type="ORF">DB30_06950</name>
</gene>
<evidence type="ECO:0000313" key="3">
    <source>
        <dbReference type="Proteomes" id="UP000031599"/>
    </source>
</evidence>
<sequence>MNHSSTHNTGGGLAQDVARAQDASKAQDDARLPQDPGQTESRGPWTADEEEAICMLMELMPLLAQANEAAKRRRYREKDPLLGELS</sequence>
<protein>
    <submittedName>
        <fullName evidence="2">Uncharacterized protein</fullName>
    </submittedName>
</protein>
<dbReference type="EMBL" id="JMCC02000075">
    <property type="protein sequence ID" value="KIG14348.1"/>
    <property type="molecule type" value="Genomic_DNA"/>
</dbReference>
<comment type="caution">
    <text evidence="2">The sequence shown here is derived from an EMBL/GenBank/DDBJ whole genome shotgun (WGS) entry which is preliminary data.</text>
</comment>
<evidence type="ECO:0000256" key="1">
    <source>
        <dbReference type="SAM" id="MobiDB-lite"/>
    </source>
</evidence>
<accession>A0A0C1ZTG3</accession>
<feature type="region of interest" description="Disordered" evidence="1">
    <location>
        <begin position="1"/>
        <end position="49"/>
    </location>
</feature>
<name>A0A0C1ZTG3_9BACT</name>
<proteinExistence type="predicted"/>
<reference evidence="2 3" key="1">
    <citation type="submission" date="2014-12" db="EMBL/GenBank/DDBJ databases">
        <title>Genome assembly of Enhygromyxa salina DSM 15201.</title>
        <authorList>
            <person name="Sharma G."/>
            <person name="Subramanian S."/>
        </authorList>
    </citation>
    <scope>NUCLEOTIDE SEQUENCE [LARGE SCALE GENOMIC DNA]</scope>
    <source>
        <strain evidence="2 3">DSM 15201</strain>
    </source>
</reference>
<organism evidence="2 3">
    <name type="scientific">Enhygromyxa salina</name>
    <dbReference type="NCBI Taxonomy" id="215803"/>
    <lineage>
        <taxon>Bacteria</taxon>
        <taxon>Pseudomonadati</taxon>
        <taxon>Myxococcota</taxon>
        <taxon>Polyangia</taxon>
        <taxon>Nannocystales</taxon>
        <taxon>Nannocystaceae</taxon>
        <taxon>Enhygromyxa</taxon>
    </lineage>
</organism>
<dbReference type="AlphaFoldDB" id="A0A0C1ZTG3"/>
<dbReference type="Proteomes" id="UP000031599">
    <property type="component" value="Unassembled WGS sequence"/>
</dbReference>
<evidence type="ECO:0000313" key="2">
    <source>
        <dbReference type="EMBL" id="KIG14348.1"/>
    </source>
</evidence>